<gene>
    <name evidence="1" type="ordered locus">HCH_01544</name>
</gene>
<dbReference type="RefSeq" id="WP_011395475.1">
    <property type="nucleotide sequence ID" value="NC_007645.1"/>
</dbReference>
<dbReference type="eggNOG" id="COG2755">
    <property type="taxonomic scope" value="Bacteria"/>
</dbReference>
<dbReference type="SUPFAM" id="SSF52266">
    <property type="entry name" value="SGNH hydrolase"/>
    <property type="match status" value="1"/>
</dbReference>
<dbReference type="KEGG" id="hch:HCH_01544"/>
<sequence>MNALQLIVRLLLATGIFLSASVAATDKPILLIGASYASGDTPLNSDLQGPLAGISVGSGDYVDLGTALTRFGVKVKSEAQAGATTFSRISCNPVCGSARWDSYSTQLQKALLRVAQYDQTGLTGYNADYVIISIGNDCLHSDSFGIEQSQTVLCGNAQMNAVVDRLIAIGRQVLDLGLTPVYPLYPNADDLDLPLFVSLSGLAWAMSNDDFNYFGRLYAHRIHDELEGALLVNPWRTFEHRGDGIHPTEDTIMKAARRIMRTIQEHEMSPR</sequence>
<name>Q2SLS2_HAHCH</name>
<dbReference type="STRING" id="349521.HCH_01544"/>
<reference evidence="1 2" key="1">
    <citation type="journal article" date="2005" name="Nucleic Acids Res.">
        <title>Genomic blueprint of Hahella chejuensis, a marine microbe producing an algicidal agent.</title>
        <authorList>
            <person name="Jeong H."/>
            <person name="Yim J.H."/>
            <person name="Lee C."/>
            <person name="Choi S.-H."/>
            <person name="Park Y.K."/>
            <person name="Yoon S.H."/>
            <person name="Hur C.-G."/>
            <person name="Kang H.-Y."/>
            <person name="Kim D."/>
            <person name="Lee H.H."/>
            <person name="Park K.H."/>
            <person name="Park S.-H."/>
            <person name="Park H.-S."/>
            <person name="Lee H.K."/>
            <person name="Oh T.K."/>
            <person name="Kim J.F."/>
        </authorList>
    </citation>
    <scope>NUCLEOTIDE SEQUENCE [LARGE SCALE GENOMIC DNA]</scope>
    <source>
        <strain evidence="1 2">KCTC 2396</strain>
    </source>
</reference>
<evidence type="ECO:0000313" key="2">
    <source>
        <dbReference type="Proteomes" id="UP000000238"/>
    </source>
</evidence>
<dbReference type="InterPro" id="IPR036514">
    <property type="entry name" value="SGNH_hydro_sf"/>
</dbReference>
<protein>
    <recommendedName>
        <fullName evidence="3">SGNH hydrolase-type esterase domain-containing protein</fullName>
    </recommendedName>
</protein>
<keyword evidence="2" id="KW-1185">Reference proteome</keyword>
<proteinExistence type="predicted"/>
<dbReference type="GO" id="GO:0016788">
    <property type="term" value="F:hydrolase activity, acting on ester bonds"/>
    <property type="evidence" value="ECO:0007669"/>
    <property type="project" value="UniProtKB-ARBA"/>
</dbReference>
<organism evidence="1 2">
    <name type="scientific">Hahella chejuensis (strain KCTC 2396)</name>
    <dbReference type="NCBI Taxonomy" id="349521"/>
    <lineage>
        <taxon>Bacteria</taxon>
        <taxon>Pseudomonadati</taxon>
        <taxon>Pseudomonadota</taxon>
        <taxon>Gammaproteobacteria</taxon>
        <taxon>Oceanospirillales</taxon>
        <taxon>Hahellaceae</taxon>
        <taxon>Hahella</taxon>
    </lineage>
</organism>
<accession>Q2SLS2</accession>
<dbReference type="AlphaFoldDB" id="Q2SLS2"/>
<dbReference type="HOGENOM" id="CLU_1025891_0_0_6"/>
<dbReference type="Gene3D" id="3.40.50.1110">
    <property type="entry name" value="SGNH hydrolase"/>
    <property type="match status" value="1"/>
</dbReference>
<dbReference type="OrthoDB" id="9150728at2"/>
<evidence type="ECO:0000313" key="1">
    <source>
        <dbReference type="EMBL" id="ABC28402.1"/>
    </source>
</evidence>
<dbReference type="EMBL" id="CP000155">
    <property type="protein sequence ID" value="ABC28402.1"/>
    <property type="molecule type" value="Genomic_DNA"/>
</dbReference>
<dbReference type="Proteomes" id="UP000000238">
    <property type="component" value="Chromosome"/>
</dbReference>
<evidence type="ECO:0008006" key="3">
    <source>
        <dbReference type="Google" id="ProtNLM"/>
    </source>
</evidence>